<feature type="domain" description="NAD-specific glutamate dehydrogenase C-terminal" evidence="3">
    <location>
        <begin position="1272"/>
        <end position="1605"/>
    </location>
</feature>
<dbReference type="Pfam" id="PF21076">
    <property type="entry name" value="GDH_ACT2"/>
    <property type="match status" value="1"/>
</dbReference>
<evidence type="ECO:0000259" key="4">
    <source>
        <dbReference type="Pfam" id="PF21075"/>
    </source>
</evidence>
<dbReference type="GO" id="GO:0006538">
    <property type="term" value="P:L-glutamate catabolic process"/>
    <property type="evidence" value="ECO:0007669"/>
    <property type="project" value="InterPro"/>
</dbReference>
<reference evidence="7 8" key="1">
    <citation type="submission" date="2015-02" db="EMBL/GenBank/DDBJ databases">
        <title>Single cell genomics of a rare environmental alphaproteobacterium provides unique insights into Rickettsiaceae evolution.</title>
        <authorList>
            <person name="Martijn J."/>
            <person name="Schulz F."/>
            <person name="Zaremba-Niedzwiedzka K."/>
            <person name="Viklund J."/>
            <person name="Stepanauskas R."/>
            <person name="Andersson S.G.E."/>
            <person name="Horn M."/>
            <person name="Guy L."/>
            <person name="Ettema T.J.G."/>
        </authorList>
    </citation>
    <scope>NUCLEOTIDE SEQUENCE [LARGE SCALE GENOMIC DNA]</scope>
    <source>
        <strain evidence="7 8">SCGC AAA041-L04</strain>
    </source>
</reference>
<protein>
    <submittedName>
        <fullName evidence="7">NAD-specific glutamate dehydrogenase</fullName>
        <ecNumber evidence="7">1.4.1.2</ecNumber>
    </submittedName>
</protein>
<evidence type="ECO:0000259" key="6">
    <source>
        <dbReference type="Pfam" id="PF21077"/>
    </source>
</evidence>
<dbReference type="Pfam" id="PF21073">
    <property type="entry name" value="GDH_HM1"/>
    <property type="match status" value="1"/>
</dbReference>
<dbReference type="Pfam" id="PF21079">
    <property type="entry name" value="GDH_HM2"/>
    <property type="match status" value="1"/>
</dbReference>
<dbReference type="InterPro" id="IPR049064">
    <property type="entry name" value="NAD_Glu_DH_ACT3"/>
</dbReference>
<evidence type="ECO:0000259" key="5">
    <source>
        <dbReference type="Pfam" id="PF21076"/>
    </source>
</evidence>
<proteinExistence type="predicted"/>
<name>A0A0F5MMK7_9RICK</name>
<feature type="domain" description="NAD-glutamate dehydrogenase catalytic" evidence="2">
    <location>
        <begin position="732"/>
        <end position="1226"/>
    </location>
</feature>
<dbReference type="SUPFAM" id="SSF53223">
    <property type="entry name" value="Aminoacid dehydrogenase-like, N-terminal domain"/>
    <property type="match status" value="1"/>
</dbReference>
<dbReference type="SUPFAM" id="SSF51735">
    <property type="entry name" value="NAD(P)-binding Rossmann-fold domains"/>
    <property type="match status" value="1"/>
</dbReference>
<dbReference type="PATRIC" id="fig|1607817.3.peg.868"/>
<dbReference type="InterPro" id="IPR049059">
    <property type="entry name" value="NAD_Glu_DH_HM1"/>
</dbReference>
<gene>
    <name evidence="7" type="primary">gdhB</name>
    <name evidence="7" type="ORF">SZ25_00868</name>
</gene>
<sequence length="1609" mass="184251">MNITIKKVKKFQDDSMKITSDIIADAKNAGIIVDDILKSFIKEFYALILIEKLEHKNNQYLINMAKESFDFFSSREGMLPKIRIFDHMEEKYTIIETLTDNMPFLLDSLKEELERREIKIHEIIHPILNVKRNDQGDLIAIDDDVKKTNNKESFIRLHISKIKQETKIRELELILTDVVSNVTYAVQDWQEMTNKANELISYPKTHHQTKELLTWVNNNNFTFLGYAQYHFDRNKAIGDKENLLGILKLINIKSNKKISQEIDKFVTNIFQDSNHESQIEICKINLASPVHRNSNIDCIALKTYNDKGDNTGIKIFIGIFTSVLYYQTINSIPIIKDKAKYVMDKAGFLDSSYSSKELSTILQSLPREELFQINQDQLYEMALSIYSLVIKPELKLFVRTHEFDDSLSCLVMIPRYRDGLEIKENISEILNKHLGEGSVITQEIQTNHLPMNCLYTIFTPKHTIDLNDRIITIMEEELKKIVKFWKEDLRSFLDDHLDQSQAKKIHKKYKNAFPIAYKENFPVDERVLKDIRLIELALTKKFPIFELHQDNKDVENDNFILSIYSYDRKILLSEMMPIFDHMGFSAVDEDTYCVNAVGHDGILWLHNFHLNISSYHVKSITELKEYEILAASEIKRYIEEALMQIWCKNLQNDYFNTLIIRARLDWRQVLLIRTLAKYIRQTGFTYSSEYVESIVISHPRLAKLIFMLFNQLFSPSENNKDQNKLDAINHEIATRLNQVVSSAEDKIIRRFFEVVRAIVRTNYYQTDSEGNLKDYVSIKINSSLVPELPKPVPFREIFVYSTKVEGIHLRGGSVARGGLRWSDRSEDFRTEVLGLMKAQMTKNSVIIPVGSKGGFVVKQSMPLIGRDEYLKEGIRCYETFLRGLLDVTDNIIDGKIVNPKNVIRYDDNDPYLVVAADKGTASFSDIANRVAASYNFWLGDAFASGGALGYDHKKMAITARGGWISVERHFNDLGINIKSQDFTVIGIGDMSGDVFGNAMLLSKNIRLVAAFNHMHIFIDPNPDSKTSFNERDRLFNMAVSGWSDYNPALISKGGGVFDRKAKTIDISPEIKQLLDIKEDQLSPDDLIKKILQARVDLLWNGGIGTYVKQSGESNAQVGDKTNDGLRINGSDLRCKIVGEGGNIGFTQLGRIEYARNGGRINTDAIDNSAGVDCSDHEVNIKIALFAALSKNKITTSQRDKLLAQMTDEVASLVLMDNKLQTQAITIAEQQGSSVLEMNARLINKLESANILNREVEFLPSNPELAKLESASLGLTRPEIAILLAYSKITIFNELLASDLPEDPYCKNDLISYFPKAMQENFVDEIENHRLRREIIATSIANSMVNRVGTFFYNFVQEDTAMPGSDIARSYIIARESLMLKAIWQEIEELDGKIDTKYQVELFTNINKLLSRFVLWLLKKQAHNLNIEQNINILKLSMNELIDNIEFVINGSSHEKYLDKLNYYKGLSISETLAKKMAAFSILSPAFDIIELAHKTKLPILKVAKLYFELGSRFSFDRLRLATDKIVMNNYWERLSLNSLKDDLYDQQRALALDVIKKVGINNNSINEWCLANEKRVNAYDVFIKDLSLVESLDFPMVVVATKKLNLLIL</sequence>
<keyword evidence="8" id="KW-1185">Reference proteome</keyword>
<dbReference type="InterPro" id="IPR049056">
    <property type="entry name" value="NAD_Glu_DH_HM3"/>
</dbReference>
<dbReference type="Pfam" id="PF21077">
    <property type="entry name" value="GDH_ACT3"/>
    <property type="match status" value="1"/>
</dbReference>
<dbReference type="InterPro" id="IPR007780">
    <property type="entry name" value="NAD_Glu_DH_bac"/>
</dbReference>
<dbReference type="InterPro" id="IPR049062">
    <property type="entry name" value="NAD_Glu_DH_ACT2"/>
</dbReference>
<dbReference type="InterPro" id="IPR028971">
    <property type="entry name" value="NAD-GDH_cat"/>
</dbReference>
<dbReference type="Pfam" id="PF05088">
    <property type="entry name" value="Bac_GDH_CD"/>
    <property type="match status" value="1"/>
</dbReference>
<comment type="caution">
    <text evidence="7">The sequence shown here is derived from an EMBL/GenBank/DDBJ whole genome shotgun (WGS) entry which is preliminary data.</text>
</comment>
<dbReference type="EMBL" id="JYHA01000143">
    <property type="protein sequence ID" value="KKB96053.1"/>
    <property type="molecule type" value="Genomic_DNA"/>
</dbReference>
<accession>A0A0F5MMK7</accession>
<dbReference type="GO" id="GO:0004069">
    <property type="term" value="F:L-aspartate:2-oxoglutarate aminotransferase activity"/>
    <property type="evidence" value="ECO:0007669"/>
    <property type="project" value="InterPro"/>
</dbReference>
<dbReference type="GO" id="GO:0004352">
    <property type="term" value="F:glutamate dehydrogenase (NAD+) activity"/>
    <property type="evidence" value="ECO:0007669"/>
    <property type="project" value="UniProtKB-EC"/>
</dbReference>
<dbReference type="Pfam" id="PF21074">
    <property type="entry name" value="GDH_C"/>
    <property type="match status" value="1"/>
</dbReference>
<feature type="domain" description="NAD-glutamate dehydrogenase N-terminal ACT1" evidence="4">
    <location>
        <begin position="40"/>
        <end position="172"/>
    </location>
</feature>
<dbReference type="Pfam" id="PF21078">
    <property type="entry name" value="GDH_HM3"/>
    <property type="match status" value="1"/>
</dbReference>
<dbReference type="InterPro" id="IPR049058">
    <property type="entry name" value="NAD_Glu_DH_HM2"/>
</dbReference>
<dbReference type="InterPro" id="IPR046346">
    <property type="entry name" value="Aminoacid_DH-like_N_sf"/>
</dbReference>
<evidence type="ECO:0000259" key="3">
    <source>
        <dbReference type="Pfam" id="PF21074"/>
    </source>
</evidence>
<organism evidence="7 8">
    <name type="scientific">Candidatus Arcanibacter lacustris</name>
    <dbReference type="NCBI Taxonomy" id="1607817"/>
    <lineage>
        <taxon>Bacteria</taxon>
        <taxon>Pseudomonadati</taxon>
        <taxon>Pseudomonadota</taxon>
        <taxon>Alphaproteobacteria</taxon>
        <taxon>Rickettsiales</taxon>
        <taxon>Candidatus Arcanibacter</taxon>
    </lineage>
</organism>
<dbReference type="InterPro" id="IPR048381">
    <property type="entry name" value="GDH_C"/>
</dbReference>
<dbReference type="PANTHER" id="PTHR43403:SF1">
    <property type="entry name" value="NAD-SPECIFIC GLUTAMATE DEHYDROGENASE"/>
    <property type="match status" value="1"/>
</dbReference>
<dbReference type="InterPro" id="IPR036291">
    <property type="entry name" value="NAD(P)-bd_dom_sf"/>
</dbReference>
<evidence type="ECO:0000259" key="2">
    <source>
        <dbReference type="Pfam" id="PF05088"/>
    </source>
</evidence>
<keyword evidence="1 7" id="KW-0560">Oxidoreductase</keyword>
<evidence type="ECO:0000313" key="7">
    <source>
        <dbReference type="EMBL" id="KKB96053.1"/>
    </source>
</evidence>
<evidence type="ECO:0000313" key="8">
    <source>
        <dbReference type="Proteomes" id="UP000033358"/>
    </source>
</evidence>
<dbReference type="Gene3D" id="3.40.50.720">
    <property type="entry name" value="NAD(P)-binding Rossmann-like Domain"/>
    <property type="match status" value="1"/>
</dbReference>
<dbReference type="PIRSF" id="PIRSF036761">
    <property type="entry name" value="GDH_Mll4104"/>
    <property type="match status" value="1"/>
</dbReference>
<dbReference type="InterPro" id="IPR024727">
    <property type="entry name" value="NAD_Glu_DH_N_ACT1"/>
</dbReference>
<dbReference type="Pfam" id="PF21075">
    <property type="entry name" value="GDH_ACT1"/>
    <property type="match status" value="1"/>
</dbReference>
<feature type="domain" description="NAD-glutamate dehydrogenase ACT2" evidence="5">
    <location>
        <begin position="395"/>
        <end position="486"/>
    </location>
</feature>
<dbReference type="Proteomes" id="UP000033358">
    <property type="component" value="Unassembled WGS sequence"/>
</dbReference>
<feature type="domain" description="NAD-glutamate dehydrogenase ACT3" evidence="6">
    <location>
        <begin position="553"/>
        <end position="614"/>
    </location>
</feature>
<evidence type="ECO:0000256" key="1">
    <source>
        <dbReference type="ARBA" id="ARBA00023002"/>
    </source>
</evidence>
<dbReference type="PANTHER" id="PTHR43403">
    <property type="entry name" value="NAD-SPECIFIC GLUTAMATE DEHYDROGENASE"/>
    <property type="match status" value="1"/>
</dbReference>
<dbReference type="EC" id="1.4.1.2" evidence="7"/>